<comment type="caution">
    <text evidence="5">The sequence shown here is derived from an EMBL/GenBank/DDBJ whole genome shotgun (WGS) entry which is preliminary data.</text>
</comment>
<evidence type="ECO:0000313" key="5">
    <source>
        <dbReference type="EMBL" id="GEW49832.1"/>
    </source>
</evidence>
<dbReference type="GO" id="GO:0016787">
    <property type="term" value="F:hydrolase activity"/>
    <property type="evidence" value="ECO:0007669"/>
    <property type="project" value="UniProtKB-KW"/>
</dbReference>
<dbReference type="GO" id="GO:0003676">
    <property type="term" value="F:nucleic acid binding"/>
    <property type="evidence" value="ECO:0007669"/>
    <property type="project" value="InterPro"/>
</dbReference>
<dbReference type="PANTHER" id="PTHR42648">
    <property type="entry name" value="TRANSPOSASE, PUTATIVE-RELATED"/>
    <property type="match status" value="1"/>
</dbReference>
<gene>
    <name evidence="5" type="ORF">Tci_221808</name>
</gene>
<reference evidence="5" key="1">
    <citation type="journal article" date="2019" name="Sci. Rep.">
        <title>Draft genome of Tanacetum cinerariifolium, the natural source of mosquito coil.</title>
        <authorList>
            <person name="Yamashiro T."/>
            <person name="Shiraishi A."/>
            <person name="Satake H."/>
            <person name="Nakayama K."/>
        </authorList>
    </citation>
    <scope>NUCLEOTIDE SEQUENCE</scope>
</reference>
<accession>A0A699GUA2</accession>
<dbReference type="InterPro" id="IPR001584">
    <property type="entry name" value="Integrase_cat-core"/>
</dbReference>
<dbReference type="InterPro" id="IPR012337">
    <property type="entry name" value="RNaseH-like_sf"/>
</dbReference>
<dbReference type="EMBL" id="BKCJ010060913">
    <property type="protein sequence ID" value="GEW49832.1"/>
    <property type="molecule type" value="Genomic_DNA"/>
</dbReference>
<feature type="domain" description="Integrase catalytic" evidence="4">
    <location>
        <begin position="549"/>
        <end position="662"/>
    </location>
</feature>
<dbReference type="GO" id="GO:0015074">
    <property type="term" value="P:DNA integration"/>
    <property type="evidence" value="ECO:0007669"/>
    <property type="project" value="InterPro"/>
</dbReference>
<dbReference type="Pfam" id="PF25597">
    <property type="entry name" value="SH3_retrovirus"/>
    <property type="match status" value="1"/>
</dbReference>
<feature type="non-terminal residue" evidence="5">
    <location>
        <position position="1"/>
    </location>
</feature>
<sequence length="1108" mass="124719">KKFKKAFENADSSSRVELIPSKIKLQKLISQLEIHEVSLSQEDVNLKFLQSLPSEWKTHTLIWRNKTDLEEQSLDDLFNSLKIYEVEVKSSSSVGTTTQNIAFLSSSNTDSTTESVSVAASVSAVNARLNVSSLPNIDVDDIEEMNLKWQMAMLTVRARRFLQRTGRNLGGNRTTSIGFDMSKVECYNYHRKRYFAREFRSPKDSRRNSVAEPQRRNVIVETSTSNALVFQCDGVGSYDLSFQAEEEHTNYALMAILSSSSSSDNKSDESWPPSSLYDRFQSSNRYHAVPPPYTGTFMPPKPDLVFNTTPNGVETDHSAFTVKLSPTKPDQDLSHTIRPLTPYHRGLALTQSKPVPITAIRPVSTIALKISVTRPRHAKPIVTRTNSPTRRHINRSPSLNVSKSSPGVTAFKTLVVNAAQGNPKGGKISGKGKIRTGKLDFDDVYFVKELKFNLFSVSQMCDKKNSDLFTNTECLVLSPDFKLPDESQVLLRVPRQNNMHNVNLKNIVPSGHLTCLFAKAIIDESNLWHRRLGHINFKTMNKLVKGNLVRGLPTKVFENDNTCVACKKGKQHRASYDYSMFTWVFFLATKDETSPILKTFITGLEIQLSLKVKVIISDNGTEFKNKEHNQFCGMKGIKREFSVPRTLQQNGITEKKNRTLIEAARTMVLVTKSHNKTPYDLLHGRTPSIGFMRPSGCPVTILNTIDSLGKFKEKVDEGFLVGYSVSSKAFRVFNSRIRIIQETLHVNFLENKPNVAGSGPTWLFDIDSLTKTMNYQPVTAGSQDKFDAEKAGKQDDKTKREAKGKSPVESFTRYRDLSAEFKDYSDNSINEFNAAGTLVPTARKNSPNSTNIFSDVGPSNAAASPTHRKSSFINASQLPDDPNMPELEDITYSNDEAKVDFNNVETSITMFNDDFHTCMFSCFLSQEEPKRVHQALKDPSWIEAMQEELLQFKMQKEQSKTCRTRTHIGGDVKSAFLYETIKKEVYVCQPPGFEDPDHPDKLYKLVKALYGLHQAPRACHDKYVAEILRKFGLTDGKSASTPIDIEKLLLKDPVVKRIFRYLKGKPHLGLWYPKDLPFDLVAYSDSDYAGASLDKSLQLEDANSLDAD</sequence>
<dbReference type="Gene3D" id="3.30.420.10">
    <property type="entry name" value="Ribonuclease H-like superfamily/Ribonuclease H"/>
    <property type="match status" value="1"/>
</dbReference>
<dbReference type="InterPro" id="IPR025724">
    <property type="entry name" value="GAG-pre-integrase_dom"/>
</dbReference>
<dbReference type="InterPro" id="IPR036397">
    <property type="entry name" value="RNaseH_sf"/>
</dbReference>
<evidence type="ECO:0000256" key="3">
    <source>
        <dbReference type="SAM" id="MobiDB-lite"/>
    </source>
</evidence>
<dbReference type="Pfam" id="PF13976">
    <property type="entry name" value="gag_pre-integrs"/>
    <property type="match status" value="1"/>
</dbReference>
<organism evidence="5">
    <name type="scientific">Tanacetum cinerariifolium</name>
    <name type="common">Dalmatian daisy</name>
    <name type="synonym">Chrysanthemum cinerariifolium</name>
    <dbReference type="NCBI Taxonomy" id="118510"/>
    <lineage>
        <taxon>Eukaryota</taxon>
        <taxon>Viridiplantae</taxon>
        <taxon>Streptophyta</taxon>
        <taxon>Embryophyta</taxon>
        <taxon>Tracheophyta</taxon>
        <taxon>Spermatophyta</taxon>
        <taxon>Magnoliopsida</taxon>
        <taxon>eudicotyledons</taxon>
        <taxon>Gunneridae</taxon>
        <taxon>Pentapetalae</taxon>
        <taxon>asterids</taxon>
        <taxon>campanulids</taxon>
        <taxon>Asterales</taxon>
        <taxon>Asteraceae</taxon>
        <taxon>Asteroideae</taxon>
        <taxon>Anthemideae</taxon>
        <taxon>Anthemidinae</taxon>
        <taxon>Tanacetum</taxon>
    </lineage>
</organism>
<keyword evidence="2" id="KW-0378">Hydrolase</keyword>
<dbReference type="InterPro" id="IPR057670">
    <property type="entry name" value="SH3_retrovirus"/>
</dbReference>
<dbReference type="InterPro" id="IPR039537">
    <property type="entry name" value="Retrotran_Ty1/copia-like"/>
</dbReference>
<dbReference type="AlphaFoldDB" id="A0A699GUA2"/>
<proteinExistence type="predicted"/>
<dbReference type="Pfam" id="PF07727">
    <property type="entry name" value="RVT_2"/>
    <property type="match status" value="1"/>
</dbReference>
<name>A0A699GUA2_TANCI</name>
<dbReference type="InterPro" id="IPR013103">
    <property type="entry name" value="RVT_2"/>
</dbReference>
<dbReference type="GO" id="GO:0046872">
    <property type="term" value="F:metal ion binding"/>
    <property type="evidence" value="ECO:0007669"/>
    <property type="project" value="UniProtKB-KW"/>
</dbReference>
<feature type="compositionally biased region" description="Basic and acidic residues" evidence="3">
    <location>
        <begin position="784"/>
        <end position="809"/>
    </location>
</feature>
<evidence type="ECO:0000256" key="2">
    <source>
        <dbReference type="ARBA" id="ARBA00022801"/>
    </source>
</evidence>
<evidence type="ECO:0000256" key="1">
    <source>
        <dbReference type="ARBA" id="ARBA00022723"/>
    </source>
</evidence>
<dbReference type="SUPFAM" id="SSF53098">
    <property type="entry name" value="Ribonuclease H-like"/>
    <property type="match status" value="1"/>
</dbReference>
<dbReference type="PROSITE" id="PS50994">
    <property type="entry name" value="INTEGRASE"/>
    <property type="match status" value="1"/>
</dbReference>
<dbReference type="PANTHER" id="PTHR42648:SF32">
    <property type="entry name" value="RIBONUCLEASE H-LIKE DOMAIN, GAG-PRE-INTEGRASE DOMAIN PROTEIN-RELATED"/>
    <property type="match status" value="1"/>
</dbReference>
<protein>
    <recommendedName>
        <fullName evidence="4">Integrase catalytic domain-containing protein</fullName>
    </recommendedName>
</protein>
<keyword evidence="1" id="KW-0479">Metal-binding</keyword>
<evidence type="ECO:0000259" key="4">
    <source>
        <dbReference type="PROSITE" id="PS50994"/>
    </source>
</evidence>
<feature type="region of interest" description="Disordered" evidence="3">
    <location>
        <begin position="780"/>
        <end position="809"/>
    </location>
</feature>